<accession>A0A1V1NUZ9</accession>
<dbReference type="PANTHER" id="PTHR34415:SF1">
    <property type="entry name" value="INTEGRASE CATALYTIC DOMAIN-CONTAINING PROTEIN"/>
    <property type="match status" value="1"/>
</dbReference>
<dbReference type="Proteomes" id="UP000189670">
    <property type="component" value="Unassembled WGS sequence"/>
</dbReference>
<proteinExistence type="predicted"/>
<evidence type="ECO:0000259" key="1">
    <source>
        <dbReference type="Pfam" id="PF25273"/>
    </source>
</evidence>
<organism evidence="2 3">
    <name type="scientific">Candidatus Magnetoglobus multicellularis str. Araruama</name>
    <dbReference type="NCBI Taxonomy" id="890399"/>
    <lineage>
        <taxon>Bacteria</taxon>
        <taxon>Pseudomonadati</taxon>
        <taxon>Thermodesulfobacteriota</taxon>
        <taxon>Desulfobacteria</taxon>
        <taxon>Desulfobacterales</taxon>
        <taxon>Desulfobacteraceae</taxon>
        <taxon>Candidatus Magnetoglobus</taxon>
    </lineage>
</organism>
<protein>
    <recommendedName>
        <fullName evidence="1">DUF7869 domain-containing protein</fullName>
    </recommendedName>
</protein>
<dbReference type="AlphaFoldDB" id="A0A1V1NUZ9"/>
<dbReference type="PANTHER" id="PTHR34415">
    <property type="entry name" value="INTEGRASE CATALYTIC DOMAIN-CONTAINING PROTEIN"/>
    <property type="match status" value="1"/>
</dbReference>
<evidence type="ECO:0000313" key="2">
    <source>
        <dbReference type="EMBL" id="ETR66427.1"/>
    </source>
</evidence>
<feature type="domain" description="DUF7869" evidence="1">
    <location>
        <begin position="45"/>
        <end position="230"/>
    </location>
</feature>
<sequence>MRKQIIQKTCSKAIRMHYSFDFAQQVFYPYSNQQIGKEYFKTARKCQIFGVCAEALPRQVFFLIDESEYFGKGSKMVISLLDAFFNLHGLGEIEANLHADNCTGQNKNNYVIWYLMWRVMNGLHKKITLSFMVPGHTKFSPDRYFGLLKIKYRRSNIDCLHDLVNCVEESTINGSTIPQIYGQHFGLEKNQYEYRDWNKFLSKYFRPLNGILQYNYFTFDNENPGIVYFKENPNDSFKSQNLLKEKYFEFPAPLEYPPEEKPDGLSEERKVYLYNEIREFIRDPKKRDLTCPKL</sequence>
<dbReference type="EMBL" id="ATBP01001991">
    <property type="protein sequence ID" value="ETR66427.1"/>
    <property type="molecule type" value="Genomic_DNA"/>
</dbReference>
<reference evidence="3" key="1">
    <citation type="submission" date="2012-11" db="EMBL/GenBank/DDBJ databases">
        <authorList>
            <person name="Lucero-Rivera Y.E."/>
            <person name="Tovar-Ramirez D."/>
        </authorList>
    </citation>
    <scope>NUCLEOTIDE SEQUENCE [LARGE SCALE GENOMIC DNA]</scope>
    <source>
        <strain evidence="3">Araruama</strain>
    </source>
</reference>
<comment type="caution">
    <text evidence="2">The sequence shown here is derived from an EMBL/GenBank/DDBJ whole genome shotgun (WGS) entry which is preliminary data.</text>
</comment>
<name>A0A1V1NUZ9_9BACT</name>
<dbReference type="InterPro" id="IPR057191">
    <property type="entry name" value="DUF7869"/>
</dbReference>
<dbReference type="Pfam" id="PF25273">
    <property type="entry name" value="DUF7869"/>
    <property type="match status" value="1"/>
</dbReference>
<gene>
    <name evidence="2" type="ORF">OMM_12808</name>
</gene>
<evidence type="ECO:0000313" key="3">
    <source>
        <dbReference type="Proteomes" id="UP000189670"/>
    </source>
</evidence>